<sequence length="170" mass="17214">MSGTTAPPEDREGREGGRWGSPPPWHLLGLVALGGAVGAPLRWALALWLPGPSSGWPTATFTTNLVGAFALGLVLEALARRGPDAGRRRAVRLAVGTGVLGAFTTYSSFALEVDQYLRSGRVALGTGYALATVAGGLACAAVGVLVGSATAPGRTRDGSPAGPDPRRGAR</sequence>
<feature type="binding site" evidence="10">
    <location>
        <position position="101"/>
    </location>
    <ligand>
        <name>Na(+)</name>
        <dbReference type="ChEBI" id="CHEBI:29101"/>
        <note>structural</note>
    </ligand>
</feature>
<reference evidence="12 13" key="1">
    <citation type="submission" date="2019-07" db="EMBL/GenBank/DDBJ databases">
        <title>Quadrisphaera sp. strain DD2A genome sequencing and assembly.</title>
        <authorList>
            <person name="Kim I."/>
        </authorList>
    </citation>
    <scope>NUCLEOTIDE SEQUENCE [LARGE SCALE GENOMIC DNA]</scope>
    <source>
        <strain evidence="12 13">DD2A</strain>
    </source>
</reference>
<dbReference type="HAMAP" id="MF_00454">
    <property type="entry name" value="FluC"/>
    <property type="match status" value="1"/>
</dbReference>
<comment type="function">
    <text evidence="9 10">Fluoride-specific ion channel. Important for reducing fluoride concentration in the cell, thus reducing its toxicity.</text>
</comment>
<feature type="transmembrane region" description="Helical" evidence="10">
    <location>
        <begin position="27"/>
        <end position="49"/>
    </location>
</feature>
<dbReference type="GO" id="GO:0062054">
    <property type="term" value="F:fluoride channel activity"/>
    <property type="evidence" value="ECO:0007669"/>
    <property type="project" value="UniProtKB-UniRule"/>
</dbReference>
<keyword evidence="5 10" id="KW-0472">Membrane</keyword>
<dbReference type="Proteomes" id="UP000321234">
    <property type="component" value="Unassembled WGS sequence"/>
</dbReference>
<keyword evidence="2 10" id="KW-1003">Cell membrane</keyword>
<dbReference type="AlphaFoldDB" id="A0A5C8ZLZ1"/>
<keyword evidence="10" id="KW-0479">Metal-binding</keyword>
<evidence type="ECO:0000256" key="4">
    <source>
        <dbReference type="ARBA" id="ARBA00022989"/>
    </source>
</evidence>
<feature type="transmembrane region" description="Helical" evidence="10">
    <location>
        <begin position="61"/>
        <end position="79"/>
    </location>
</feature>
<feature type="compositionally biased region" description="Basic and acidic residues" evidence="11">
    <location>
        <begin position="8"/>
        <end position="17"/>
    </location>
</feature>
<evidence type="ECO:0000313" key="13">
    <source>
        <dbReference type="Proteomes" id="UP000321234"/>
    </source>
</evidence>
<keyword evidence="6 10" id="KW-0407">Ion channel</keyword>
<proteinExistence type="inferred from homology"/>
<comment type="catalytic activity">
    <reaction evidence="8">
        <text>fluoride(in) = fluoride(out)</text>
        <dbReference type="Rhea" id="RHEA:76159"/>
        <dbReference type="ChEBI" id="CHEBI:17051"/>
    </reaction>
    <physiologicalReaction direction="left-to-right" evidence="8">
        <dbReference type="Rhea" id="RHEA:76160"/>
    </physiologicalReaction>
</comment>
<evidence type="ECO:0000256" key="1">
    <source>
        <dbReference type="ARBA" id="ARBA00004651"/>
    </source>
</evidence>
<comment type="caution">
    <text evidence="12">The sequence shown here is derived from an EMBL/GenBank/DDBJ whole genome shotgun (WGS) entry which is preliminary data.</text>
</comment>
<evidence type="ECO:0000256" key="9">
    <source>
        <dbReference type="ARBA" id="ARBA00049940"/>
    </source>
</evidence>
<evidence type="ECO:0000313" key="12">
    <source>
        <dbReference type="EMBL" id="TXR57820.1"/>
    </source>
</evidence>
<dbReference type="Pfam" id="PF02537">
    <property type="entry name" value="CRCB"/>
    <property type="match status" value="1"/>
</dbReference>
<keyword evidence="13" id="KW-1185">Reference proteome</keyword>
<feature type="transmembrane region" description="Helical" evidence="10">
    <location>
        <begin position="123"/>
        <end position="146"/>
    </location>
</feature>
<protein>
    <recommendedName>
        <fullName evidence="10">Fluoride-specific ion channel FluC</fullName>
    </recommendedName>
</protein>
<dbReference type="GO" id="GO:0046872">
    <property type="term" value="F:metal ion binding"/>
    <property type="evidence" value="ECO:0007669"/>
    <property type="project" value="UniProtKB-KW"/>
</dbReference>
<keyword evidence="4 10" id="KW-1133">Transmembrane helix</keyword>
<dbReference type="RefSeq" id="WP_147924432.1">
    <property type="nucleotide sequence ID" value="NZ_VKAC01000001.1"/>
</dbReference>
<feature type="transmembrane region" description="Helical" evidence="10">
    <location>
        <begin position="91"/>
        <end position="111"/>
    </location>
</feature>
<gene>
    <name evidence="10" type="primary">fluC</name>
    <name evidence="10" type="synonym">crcB</name>
    <name evidence="12" type="ORF">FMM08_00720</name>
</gene>
<feature type="binding site" evidence="10">
    <location>
        <position position="104"/>
    </location>
    <ligand>
        <name>Na(+)</name>
        <dbReference type="ChEBI" id="CHEBI:29101"/>
        <note>structural</note>
    </ligand>
</feature>
<keyword evidence="10" id="KW-0915">Sodium</keyword>
<evidence type="ECO:0000256" key="10">
    <source>
        <dbReference type="HAMAP-Rule" id="MF_00454"/>
    </source>
</evidence>
<dbReference type="InterPro" id="IPR003691">
    <property type="entry name" value="FluC"/>
</dbReference>
<keyword evidence="10" id="KW-0406">Ion transport</keyword>
<dbReference type="EMBL" id="VKAC01000001">
    <property type="protein sequence ID" value="TXR57820.1"/>
    <property type="molecule type" value="Genomic_DNA"/>
</dbReference>
<evidence type="ECO:0000256" key="5">
    <source>
        <dbReference type="ARBA" id="ARBA00023136"/>
    </source>
</evidence>
<keyword evidence="3 10" id="KW-0812">Transmembrane</keyword>
<evidence type="ECO:0000256" key="7">
    <source>
        <dbReference type="ARBA" id="ARBA00035120"/>
    </source>
</evidence>
<evidence type="ECO:0000256" key="2">
    <source>
        <dbReference type="ARBA" id="ARBA00022475"/>
    </source>
</evidence>
<evidence type="ECO:0000256" key="3">
    <source>
        <dbReference type="ARBA" id="ARBA00022692"/>
    </source>
</evidence>
<comment type="similarity">
    <text evidence="7 10">Belongs to the fluoride channel Fluc/FEX (TC 1.A.43) family.</text>
</comment>
<evidence type="ECO:0000256" key="6">
    <source>
        <dbReference type="ARBA" id="ARBA00023303"/>
    </source>
</evidence>
<dbReference type="GO" id="GO:0140114">
    <property type="term" value="P:cellular detoxification of fluoride"/>
    <property type="evidence" value="ECO:0007669"/>
    <property type="project" value="UniProtKB-UniRule"/>
</dbReference>
<evidence type="ECO:0000256" key="11">
    <source>
        <dbReference type="SAM" id="MobiDB-lite"/>
    </source>
</evidence>
<dbReference type="GO" id="GO:0005886">
    <property type="term" value="C:plasma membrane"/>
    <property type="evidence" value="ECO:0007669"/>
    <property type="project" value="UniProtKB-SubCell"/>
</dbReference>
<comment type="activity regulation">
    <text evidence="10">Na(+) is not transported, but it plays an essential structural role and its presence is essential for fluoride channel function.</text>
</comment>
<dbReference type="PANTHER" id="PTHR28259:SF1">
    <property type="entry name" value="FLUORIDE EXPORT PROTEIN 1-RELATED"/>
    <property type="match status" value="1"/>
</dbReference>
<name>A0A5C8ZLZ1_9ACTN</name>
<evidence type="ECO:0000256" key="8">
    <source>
        <dbReference type="ARBA" id="ARBA00035585"/>
    </source>
</evidence>
<accession>A0A5C8ZLZ1</accession>
<dbReference type="PANTHER" id="PTHR28259">
    <property type="entry name" value="FLUORIDE EXPORT PROTEIN 1-RELATED"/>
    <property type="match status" value="1"/>
</dbReference>
<organism evidence="12 13">
    <name type="scientific">Quadrisphaera setariae</name>
    <dbReference type="NCBI Taxonomy" id="2593304"/>
    <lineage>
        <taxon>Bacteria</taxon>
        <taxon>Bacillati</taxon>
        <taxon>Actinomycetota</taxon>
        <taxon>Actinomycetes</taxon>
        <taxon>Kineosporiales</taxon>
        <taxon>Kineosporiaceae</taxon>
        <taxon>Quadrisphaera</taxon>
    </lineage>
</organism>
<feature type="region of interest" description="Disordered" evidence="11">
    <location>
        <begin position="1"/>
        <end position="20"/>
    </location>
</feature>
<keyword evidence="10" id="KW-0813">Transport</keyword>
<comment type="subcellular location">
    <subcellularLocation>
        <location evidence="1 10">Cell membrane</location>
        <topology evidence="1 10">Multi-pass membrane protein</topology>
    </subcellularLocation>
</comment>